<proteinExistence type="predicted"/>
<comment type="caution">
    <text evidence="3">The sequence shown here is derived from an EMBL/GenBank/DDBJ whole genome shotgun (WGS) entry which is preliminary data.</text>
</comment>
<organism evidence="3 4">
    <name type="scientific">Candidatus Merdivivens pullistercoris</name>
    <dbReference type="NCBI Taxonomy" id="2840873"/>
    <lineage>
        <taxon>Bacteria</taxon>
        <taxon>Pseudomonadati</taxon>
        <taxon>Bacteroidota</taxon>
        <taxon>Bacteroidia</taxon>
        <taxon>Bacteroidales</taxon>
        <taxon>Muribaculaceae</taxon>
        <taxon>Muribaculaceae incertae sedis</taxon>
        <taxon>Candidatus Merdivivens</taxon>
    </lineage>
</organism>
<dbReference type="Pfam" id="PF13100">
    <property type="entry name" value="OstA_2"/>
    <property type="match status" value="1"/>
</dbReference>
<dbReference type="Proteomes" id="UP000823597">
    <property type="component" value="Unassembled WGS sequence"/>
</dbReference>
<evidence type="ECO:0000259" key="2">
    <source>
        <dbReference type="Pfam" id="PF13100"/>
    </source>
</evidence>
<dbReference type="Gene3D" id="2.60.450.10">
    <property type="entry name" value="Lipopolysaccharide (LPS) transport protein A like domain"/>
    <property type="match status" value="1"/>
</dbReference>
<reference evidence="3" key="2">
    <citation type="journal article" date="2021" name="PeerJ">
        <title>Extensive microbial diversity within the chicken gut microbiome revealed by metagenomics and culture.</title>
        <authorList>
            <person name="Gilroy R."/>
            <person name="Ravi A."/>
            <person name="Getino M."/>
            <person name="Pursley I."/>
            <person name="Horton D.L."/>
            <person name="Alikhan N.F."/>
            <person name="Baker D."/>
            <person name="Gharbi K."/>
            <person name="Hall N."/>
            <person name="Watson M."/>
            <person name="Adriaenssens E.M."/>
            <person name="Foster-Nyarko E."/>
            <person name="Jarju S."/>
            <person name="Secka A."/>
            <person name="Antonio M."/>
            <person name="Oren A."/>
            <person name="Chaudhuri R.R."/>
            <person name="La Ragione R."/>
            <person name="Hildebrand F."/>
            <person name="Pallen M.J."/>
        </authorList>
    </citation>
    <scope>NUCLEOTIDE SEQUENCE</scope>
    <source>
        <strain evidence="3">10037</strain>
    </source>
</reference>
<name>A0A9D9N9S7_9BACT</name>
<evidence type="ECO:0000313" key="4">
    <source>
        <dbReference type="Proteomes" id="UP000823597"/>
    </source>
</evidence>
<dbReference type="InterPro" id="IPR005653">
    <property type="entry name" value="OstA-like_N"/>
</dbReference>
<protein>
    <recommendedName>
        <fullName evidence="2">Organic solvent tolerance-like N-terminal domain-containing protein</fullName>
    </recommendedName>
</protein>
<dbReference type="AlphaFoldDB" id="A0A9D9N9S7"/>
<dbReference type="EMBL" id="JADIME010000071">
    <property type="protein sequence ID" value="MBO8465646.1"/>
    <property type="molecule type" value="Genomic_DNA"/>
</dbReference>
<accession>A0A9D9N9S7</accession>
<evidence type="ECO:0000313" key="3">
    <source>
        <dbReference type="EMBL" id="MBO8465646.1"/>
    </source>
</evidence>
<evidence type="ECO:0000256" key="1">
    <source>
        <dbReference type="SAM" id="MobiDB-lite"/>
    </source>
</evidence>
<gene>
    <name evidence="3" type="ORF">IAB93_06595</name>
</gene>
<feature type="compositionally biased region" description="Basic and acidic residues" evidence="1">
    <location>
        <begin position="366"/>
        <end position="379"/>
    </location>
</feature>
<reference evidence="3" key="1">
    <citation type="submission" date="2020-10" db="EMBL/GenBank/DDBJ databases">
        <authorList>
            <person name="Gilroy R."/>
        </authorList>
    </citation>
    <scope>NUCLEOTIDE SEQUENCE</scope>
    <source>
        <strain evidence="3">10037</strain>
    </source>
</reference>
<feature type="region of interest" description="Disordered" evidence="1">
    <location>
        <begin position="366"/>
        <end position="418"/>
    </location>
</feature>
<sequence>MRCRFTIVTVLLFLLSLLSGGVFLSASPAMQVPPSGPKPSSSDEDSLIWLLSAASAEVIEGSTYIRKVIGPAVFFHNNTYLNCDTAFWFVDREYIDAIGRVSIVQDNTVLTSDKMHYIIPQDLAQFRGGVVELKDKDGNLLRTNYLDYNTKDSVAVFRTGGSMKDKDGNIIESVSGDYDAKAKLFKFRGNVNMFTDSVFVRTSWLNYLSDIDKAEFGGGVYAWKDENMLTSREGWYDRPADLFFFQKNVHILTENQEGWSDSLYFNRLNSSGEMYGNVQITDEKNSVSAVSDKLEFTNSPRVVTLTRNPAVIMEMNEDNKLDTLYFGGDTLIYYSLRKCDVDSTTIALAQKRKEYMEVDAVNNLREKNSKEMKEKKAAEAAKQQHNRGGGAASTGKSNTGNKPAAMPPPPFYPSYASLPAKDTLPASMPDSLGGGTVPVQDSSVVDMSDVASADTSASVLNDTSAVAVGDTVGIAAIDTAGFSVGDTSAVALSDTSAVAFSDTSAVALSDTSAVAPGDTTGVAADSVAVAPPDTSTVTFIRALRNVKAYKSDLQAVCDSLEYSSLDSLARMFIKPIIWNEVKNQFSSDSIYISVAGERLSKVSFQSNAFIHTQEDTVHYNQIKSLEMMAFFNEDSELYRFDALGGTSAVFYLREEEEISLVNQIESKMLSASLVDGNVQRIHYYESPKNDIYPISQITIERQRLKGFAWQEERRPADRFVITDKELRPCQRERDEKIKQPEFRYTDEFFPGYIDGIKREIFVRDSLKAVAEARRKALEQMRLDSLERARLDSLESVRLDSLATADSLKRVKDSLAAVLDSAEMSEILIDSLVNTLDSIDIFEEKDEFIDKLEEFTAEQRMGILSQLREDLDNTKKAIRQKGTDRTRKKELRLQKRELKRQIRIVRKSIR</sequence>
<feature type="domain" description="Organic solvent tolerance-like N-terminal" evidence="2">
    <location>
        <begin position="66"/>
        <end position="197"/>
    </location>
</feature>